<keyword evidence="1" id="KW-0805">Transcription regulation</keyword>
<dbReference type="Pfam" id="PF00392">
    <property type="entry name" value="GntR"/>
    <property type="match status" value="1"/>
</dbReference>
<keyword evidence="6" id="KW-1185">Reference proteome</keyword>
<dbReference type="InterPro" id="IPR036390">
    <property type="entry name" value="WH_DNA-bd_sf"/>
</dbReference>
<organism evidence="5 6">
    <name type="scientific">Caryophanon latum</name>
    <dbReference type="NCBI Taxonomy" id="33977"/>
    <lineage>
        <taxon>Bacteria</taxon>
        <taxon>Bacillati</taxon>
        <taxon>Bacillota</taxon>
        <taxon>Bacilli</taxon>
        <taxon>Bacillales</taxon>
        <taxon>Caryophanaceae</taxon>
        <taxon>Caryophanon</taxon>
    </lineage>
</organism>
<dbReference type="Proteomes" id="UP000093482">
    <property type="component" value="Unassembled WGS sequence"/>
</dbReference>
<sequence length="210" mass="24363">MTTEQQPKRFVELVTQLRHIIDEDRIQPGDKLPSERVLAERLSVSRSAVREALRSLELLGLIETRHGGGTFLTAFQQHQLVEVLSMFILQTNQQHEDVLATKKMHEREAILLITSSKQLRALPVWDSYFQQLELEGSIERLQFIQELIVTSGNRLSLKIWRQLVAYSNEQHTRTSAEEKRPIQMLLKAMQLGYTVEATVAYNEWGDVRFH</sequence>
<reference evidence="5 6" key="1">
    <citation type="submission" date="2016-07" db="EMBL/GenBank/DDBJ databases">
        <title>Caryophanon latum genome sequencing.</title>
        <authorList>
            <person name="Verma A."/>
            <person name="Pal Y."/>
            <person name="Krishnamurthi S."/>
        </authorList>
    </citation>
    <scope>NUCLEOTIDE SEQUENCE [LARGE SCALE GENOMIC DNA]</scope>
    <source>
        <strain evidence="5 6">DSM 14151</strain>
    </source>
</reference>
<dbReference type="EMBL" id="MATO01000012">
    <property type="protein sequence ID" value="OCS93025.1"/>
    <property type="molecule type" value="Genomic_DNA"/>
</dbReference>
<dbReference type="InterPro" id="IPR000524">
    <property type="entry name" value="Tscrpt_reg_HTH_GntR"/>
</dbReference>
<dbReference type="GO" id="GO:0003700">
    <property type="term" value="F:DNA-binding transcription factor activity"/>
    <property type="evidence" value="ECO:0007669"/>
    <property type="project" value="InterPro"/>
</dbReference>
<dbReference type="AlphaFoldDB" id="A0A1C0Z0S9"/>
<protein>
    <submittedName>
        <fullName evidence="5">GntR family transcriptional regulator</fullName>
    </submittedName>
</protein>
<dbReference type="SUPFAM" id="SSF46785">
    <property type="entry name" value="Winged helix' DNA-binding domain"/>
    <property type="match status" value="1"/>
</dbReference>
<dbReference type="SMART" id="SM00345">
    <property type="entry name" value="HTH_GNTR"/>
    <property type="match status" value="1"/>
</dbReference>
<gene>
    <name evidence="5" type="ORF">A6K76_00620</name>
</gene>
<comment type="caution">
    <text evidence="5">The sequence shown here is derived from an EMBL/GenBank/DDBJ whole genome shotgun (WGS) entry which is preliminary data.</text>
</comment>
<evidence type="ECO:0000313" key="5">
    <source>
        <dbReference type="EMBL" id="OCS93025.1"/>
    </source>
</evidence>
<accession>A0A1C0Z0S9</accession>
<dbReference type="Gene3D" id="1.10.10.10">
    <property type="entry name" value="Winged helix-like DNA-binding domain superfamily/Winged helix DNA-binding domain"/>
    <property type="match status" value="1"/>
</dbReference>
<dbReference type="PANTHER" id="PTHR43537">
    <property type="entry name" value="TRANSCRIPTIONAL REGULATOR, GNTR FAMILY"/>
    <property type="match status" value="1"/>
</dbReference>
<evidence type="ECO:0000256" key="3">
    <source>
        <dbReference type="ARBA" id="ARBA00023163"/>
    </source>
</evidence>
<dbReference type="GO" id="GO:0003677">
    <property type="term" value="F:DNA binding"/>
    <property type="evidence" value="ECO:0007669"/>
    <property type="project" value="UniProtKB-KW"/>
</dbReference>
<dbReference type="PROSITE" id="PS50949">
    <property type="entry name" value="HTH_GNTR"/>
    <property type="match status" value="1"/>
</dbReference>
<dbReference type="PRINTS" id="PR00035">
    <property type="entry name" value="HTHGNTR"/>
</dbReference>
<evidence type="ECO:0000256" key="2">
    <source>
        <dbReference type="ARBA" id="ARBA00023125"/>
    </source>
</evidence>
<evidence type="ECO:0000313" key="6">
    <source>
        <dbReference type="Proteomes" id="UP000093482"/>
    </source>
</evidence>
<dbReference type="OrthoDB" id="9799482at2"/>
<feature type="domain" description="HTH gntR-type" evidence="4">
    <location>
        <begin position="7"/>
        <end position="75"/>
    </location>
</feature>
<dbReference type="PANTHER" id="PTHR43537:SF54">
    <property type="entry name" value="TRANSCRIPTIONAL REGULATOR, GNTR FAMILY"/>
    <property type="match status" value="1"/>
</dbReference>
<keyword evidence="3" id="KW-0804">Transcription</keyword>
<dbReference type="CDD" id="cd07377">
    <property type="entry name" value="WHTH_GntR"/>
    <property type="match status" value="1"/>
</dbReference>
<name>A0A1C0Z0S9_9BACL</name>
<evidence type="ECO:0000259" key="4">
    <source>
        <dbReference type="PROSITE" id="PS50949"/>
    </source>
</evidence>
<keyword evidence="2" id="KW-0238">DNA-binding</keyword>
<dbReference type="RefSeq" id="WP_066461899.1">
    <property type="nucleotide sequence ID" value="NZ_MATO01000012.1"/>
</dbReference>
<proteinExistence type="predicted"/>
<evidence type="ECO:0000256" key="1">
    <source>
        <dbReference type="ARBA" id="ARBA00023015"/>
    </source>
</evidence>
<dbReference type="InterPro" id="IPR036388">
    <property type="entry name" value="WH-like_DNA-bd_sf"/>
</dbReference>